<dbReference type="Proteomes" id="UP000198963">
    <property type="component" value="Chromosome I"/>
</dbReference>
<evidence type="ECO:0000313" key="2">
    <source>
        <dbReference type="Proteomes" id="UP000198963"/>
    </source>
</evidence>
<gene>
    <name evidence="1" type="ORF">SAMN04489797_1946</name>
</gene>
<keyword evidence="2" id="KW-1185">Reference proteome</keyword>
<dbReference type="EMBL" id="LT629774">
    <property type="protein sequence ID" value="SDS59461.1"/>
    <property type="molecule type" value="Genomic_DNA"/>
</dbReference>
<dbReference type="RefSeq" id="WP_092446519.1">
    <property type="nucleotide sequence ID" value="NZ_LT629774.1"/>
</dbReference>
<evidence type="ECO:0000313" key="1">
    <source>
        <dbReference type="EMBL" id="SDS59461.1"/>
    </source>
</evidence>
<sequence length="100" mass="11768">MLTTIGLASIFGENSYIMKPNRRGQIVKFHTPFEDEDPNDLYLVLEYMEHSERSRVRVQALNTGYSFPWTTILYAKDFEVDEGQTFDLDYYLEHGKHDLV</sequence>
<proteinExistence type="predicted"/>
<name>A0A1H1THB6_9FLAO</name>
<reference evidence="1 2" key="1">
    <citation type="submission" date="2016-10" db="EMBL/GenBank/DDBJ databases">
        <authorList>
            <person name="Varghese N."/>
            <person name="Submissions S."/>
        </authorList>
    </citation>
    <scope>NUCLEOTIDE SEQUENCE [LARGE SCALE GENOMIC DNA]</scope>
    <source>
        <strain evidence="1 2">RHA_55</strain>
    </source>
</reference>
<dbReference type="AlphaFoldDB" id="A0A1H1THB6"/>
<protein>
    <submittedName>
        <fullName evidence="1">Uncharacterized protein</fullName>
    </submittedName>
</protein>
<organism evidence="1 2">
    <name type="scientific">Winogradskyella sediminis</name>
    <dbReference type="NCBI Taxonomy" id="1382466"/>
    <lineage>
        <taxon>Bacteria</taxon>
        <taxon>Pseudomonadati</taxon>
        <taxon>Bacteroidota</taxon>
        <taxon>Flavobacteriia</taxon>
        <taxon>Flavobacteriales</taxon>
        <taxon>Flavobacteriaceae</taxon>
        <taxon>Winogradskyella</taxon>
    </lineage>
</organism>
<accession>A0A1H1THB6</accession>